<dbReference type="SMART" id="SM00195">
    <property type="entry name" value="DSPc"/>
    <property type="match status" value="1"/>
</dbReference>
<dbReference type="InterPro" id="IPR029021">
    <property type="entry name" value="Prot-tyrosine_phosphatase-like"/>
</dbReference>
<keyword evidence="1" id="KW-0378">Hydrolase</keyword>
<dbReference type="InterPro" id="IPR000340">
    <property type="entry name" value="Dual-sp_phosphatase_cat-dom"/>
</dbReference>
<evidence type="ECO:0000256" key="3">
    <source>
        <dbReference type="SAM" id="MobiDB-lite"/>
    </source>
</evidence>
<keyword evidence="2" id="KW-0904">Protein phosphatase</keyword>
<evidence type="ECO:0000256" key="1">
    <source>
        <dbReference type="ARBA" id="ARBA00022801"/>
    </source>
</evidence>
<gene>
    <name evidence="6" type="ORF">BDY21DRAFT_338910</name>
</gene>
<feature type="region of interest" description="Disordered" evidence="3">
    <location>
        <begin position="246"/>
        <end position="282"/>
    </location>
</feature>
<reference evidence="6" key="1">
    <citation type="journal article" date="2020" name="Stud. Mycol.">
        <title>101 Dothideomycetes genomes: a test case for predicting lifestyles and emergence of pathogens.</title>
        <authorList>
            <person name="Haridas S."/>
            <person name="Albert R."/>
            <person name="Binder M."/>
            <person name="Bloem J."/>
            <person name="Labutti K."/>
            <person name="Salamov A."/>
            <person name="Andreopoulos B."/>
            <person name="Baker S."/>
            <person name="Barry K."/>
            <person name="Bills G."/>
            <person name="Bluhm B."/>
            <person name="Cannon C."/>
            <person name="Castanera R."/>
            <person name="Culley D."/>
            <person name="Daum C."/>
            <person name="Ezra D."/>
            <person name="Gonzalez J."/>
            <person name="Henrissat B."/>
            <person name="Kuo A."/>
            <person name="Liang C."/>
            <person name="Lipzen A."/>
            <person name="Lutzoni F."/>
            <person name="Magnuson J."/>
            <person name="Mondo S."/>
            <person name="Nolan M."/>
            <person name="Ohm R."/>
            <person name="Pangilinan J."/>
            <person name="Park H.-J."/>
            <person name="Ramirez L."/>
            <person name="Alfaro M."/>
            <person name="Sun H."/>
            <person name="Tritt A."/>
            <person name="Yoshinaga Y."/>
            <person name="Zwiers L.-H."/>
            <person name="Turgeon B."/>
            <person name="Goodwin S."/>
            <person name="Spatafora J."/>
            <person name="Crous P."/>
            <person name="Grigoriev I."/>
        </authorList>
    </citation>
    <scope>NUCLEOTIDE SEQUENCE</scope>
    <source>
        <strain evidence="6">ATCC 16933</strain>
    </source>
</reference>
<feature type="domain" description="Tyrosine-protein phosphatase" evidence="4">
    <location>
        <begin position="32"/>
        <end position="194"/>
    </location>
</feature>
<dbReference type="SUPFAM" id="SSF52799">
    <property type="entry name" value="(Phosphotyrosine protein) phosphatases II"/>
    <property type="match status" value="1"/>
</dbReference>
<dbReference type="AlphaFoldDB" id="A0A6A6P799"/>
<dbReference type="Proteomes" id="UP000799766">
    <property type="component" value="Unassembled WGS sequence"/>
</dbReference>
<evidence type="ECO:0000313" key="7">
    <source>
        <dbReference type="Proteomes" id="UP000799766"/>
    </source>
</evidence>
<dbReference type="InterPro" id="IPR020422">
    <property type="entry name" value="TYR_PHOSPHATASE_DUAL_dom"/>
</dbReference>
<dbReference type="EMBL" id="MU001675">
    <property type="protein sequence ID" value="KAF2459677.1"/>
    <property type="molecule type" value="Genomic_DNA"/>
</dbReference>
<dbReference type="CDD" id="cd14498">
    <property type="entry name" value="DSP"/>
    <property type="match status" value="1"/>
</dbReference>
<proteinExistence type="predicted"/>
<dbReference type="PROSITE" id="PS50054">
    <property type="entry name" value="TYR_PHOSPHATASE_DUAL"/>
    <property type="match status" value="1"/>
</dbReference>
<keyword evidence="7" id="KW-1185">Reference proteome</keyword>
<dbReference type="Pfam" id="PF00782">
    <property type="entry name" value="DSPc"/>
    <property type="match status" value="1"/>
</dbReference>
<evidence type="ECO:0000259" key="4">
    <source>
        <dbReference type="PROSITE" id="PS50054"/>
    </source>
</evidence>
<evidence type="ECO:0000259" key="5">
    <source>
        <dbReference type="PROSITE" id="PS50056"/>
    </source>
</evidence>
<dbReference type="GO" id="GO:0008579">
    <property type="term" value="F:JUN kinase phosphatase activity"/>
    <property type="evidence" value="ECO:0007669"/>
    <property type="project" value="TreeGrafter"/>
</dbReference>
<evidence type="ECO:0000256" key="2">
    <source>
        <dbReference type="ARBA" id="ARBA00022912"/>
    </source>
</evidence>
<accession>A0A6A6P799</accession>
<evidence type="ECO:0000313" key="6">
    <source>
        <dbReference type="EMBL" id="KAF2459677.1"/>
    </source>
</evidence>
<feature type="domain" description="Tyrosine specific protein phosphatases" evidence="5">
    <location>
        <begin position="101"/>
        <end position="173"/>
    </location>
</feature>
<name>A0A6A6P799_9PEZI</name>
<sequence length="307" mass="35011">MGLNSPPCFSQLMHADLPIFPAMQPLKEPKMDAIQDAPGLYISDRVAARSVKFLKQYNIRYILSAVGADDAPKVQEVKFSDADGEWEISRKIVEIDDDPTQDMMRHLKDACDWIDAGLGEKRNDAENEQRQRGVLVHCVQGISRSGSIVVAYLMRKLKIEYSAALALAREARPIIFPNQGFERQLRIWHFCKFDIYQESTPGSPNSPPKAKQPYRVWKSERDNLLSRGQEAANRLRHSSMAEVAAAMGKRRLKKKEEAEASKRDGRAETSQAMESQKEWERVDAMEKEWNKKLIFGEVADEQNEDSK</sequence>
<feature type="compositionally biased region" description="Basic and acidic residues" evidence="3">
    <location>
        <begin position="254"/>
        <end position="267"/>
    </location>
</feature>
<organism evidence="6 7">
    <name type="scientific">Lineolata rhizophorae</name>
    <dbReference type="NCBI Taxonomy" id="578093"/>
    <lineage>
        <taxon>Eukaryota</taxon>
        <taxon>Fungi</taxon>
        <taxon>Dikarya</taxon>
        <taxon>Ascomycota</taxon>
        <taxon>Pezizomycotina</taxon>
        <taxon>Dothideomycetes</taxon>
        <taxon>Dothideomycetes incertae sedis</taxon>
        <taxon>Lineolatales</taxon>
        <taxon>Lineolataceae</taxon>
        <taxon>Lineolata</taxon>
    </lineage>
</organism>
<dbReference type="GO" id="GO:0005737">
    <property type="term" value="C:cytoplasm"/>
    <property type="evidence" value="ECO:0007669"/>
    <property type="project" value="TreeGrafter"/>
</dbReference>
<dbReference type="PROSITE" id="PS00383">
    <property type="entry name" value="TYR_PHOSPHATASE_1"/>
    <property type="match status" value="1"/>
</dbReference>
<dbReference type="PROSITE" id="PS50056">
    <property type="entry name" value="TYR_PHOSPHATASE_2"/>
    <property type="match status" value="1"/>
</dbReference>
<dbReference type="InterPro" id="IPR000387">
    <property type="entry name" value="Tyr_Pase_dom"/>
</dbReference>
<dbReference type="PANTHER" id="PTHR46377:SF1">
    <property type="entry name" value="DUAL SPECIFICITY PROTEIN PHOSPHATASE 19"/>
    <property type="match status" value="1"/>
</dbReference>
<protein>
    <submittedName>
        <fullName evidence="6">Protein-tyrosine phosphatase-like protein</fullName>
    </submittedName>
</protein>
<dbReference type="Gene3D" id="3.90.190.10">
    <property type="entry name" value="Protein tyrosine phosphatase superfamily"/>
    <property type="match status" value="1"/>
</dbReference>
<dbReference type="OrthoDB" id="10252009at2759"/>
<dbReference type="PANTHER" id="PTHR46377">
    <property type="entry name" value="DUAL SPECIFICITY PROTEIN PHOSPHATASE 19"/>
    <property type="match status" value="1"/>
</dbReference>
<dbReference type="InterPro" id="IPR016130">
    <property type="entry name" value="Tyr_Pase_AS"/>
</dbReference>